<dbReference type="AlphaFoldDB" id="Q1K299"/>
<dbReference type="EMBL" id="AAEW02000004">
    <property type="protein sequence ID" value="EAT16540.1"/>
    <property type="molecule type" value="Genomic_DNA"/>
</dbReference>
<dbReference type="InterPro" id="IPR006530">
    <property type="entry name" value="YD"/>
</dbReference>
<proteinExistence type="predicted"/>
<reference evidence="1" key="1">
    <citation type="submission" date="2006-05" db="EMBL/GenBank/DDBJ databases">
        <title>Annotation of the draft genome assembly of Desulfuromonas acetoxidans DSM 684.</title>
        <authorList>
            <consortium name="US DOE Joint Genome Institute (JGI-ORNL)"/>
            <person name="Larimer F."/>
            <person name="Land M."/>
            <person name="Hauser L."/>
        </authorList>
    </citation>
    <scope>NUCLEOTIDE SEQUENCE [LARGE SCALE GENOMIC DNA]</scope>
    <source>
        <strain evidence="1">DSM 684</strain>
    </source>
</reference>
<gene>
    <name evidence="1" type="ORF">Dace_2635</name>
</gene>
<comment type="caution">
    <text evidence="1">The sequence shown here is derived from an EMBL/GenBank/DDBJ whole genome shotgun (WGS) entry which is preliminary data.</text>
</comment>
<dbReference type="Gene3D" id="2.180.10.10">
    <property type="entry name" value="RHS repeat-associated core"/>
    <property type="match status" value="2"/>
</dbReference>
<dbReference type="InterPro" id="IPR031325">
    <property type="entry name" value="RHS_repeat"/>
</dbReference>
<name>Q1K299_DESA6</name>
<dbReference type="Proteomes" id="UP000005695">
    <property type="component" value="Unassembled WGS sequence"/>
</dbReference>
<dbReference type="PANTHER" id="PTHR32305">
    <property type="match status" value="1"/>
</dbReference>
<protein>
    <submittedName>
        <fullName evidence="1">YD repeat</fullName>
    </submittedName>
</protein>
<evidence type="ECO:0000313" key="2">
    <source>
        <dbReference type="Proteomes" id="UP000005695"/>
    </source>
</evidence>
<dbReference type="Pfam" id="PF05593">
    <property type="entry name" value="RHS_repeat"/>
    <property type="match status" value="1"/>
</dbReference>
<dbReference type="InterPro" id="IPR050708">
    <property type="entry name" value="T6SS_VgrG/RHS"/>
</dbReference>
<organism evidence="1 2">
    <name type="scientific">Desulfuromonas acetoxidans (strain DSM 684 / 11070)</name>
    <dbReference type="NCBI Taxonomy" id="281689"/>
    <lineage>
        <taxon>Bacteria</taxon>
        <taxon>Pseudomonadati</taxon>
        <taxon>Thermodesulfobacteriota</taxon>
        <taxon>Desulfuromonadia</taxon>
        <taxon>Desulfuromonadales</taxon>
        <taxon>Desulfuromonadaceae</taxon>
        <taxon>Desulfuromonas</taxon>
    </lineage>
</organism>
<keyword evidence="2" id="KW-1185">Reference proteome</keyword>
<dbReference type="PANTHER" id="PTHR32305:SF15">
    <property type="entry name" value="PROTEIN RHSA-RELATED"/>
    <property type="match status" value="1"/>
</dbReference>
<accession>Q1K299</accession>
<dbReference type="SUPFAM" id="SSF50960">
    <property type="entry name" value="TolB, C-terminal domain"/>
    <property type="match status" value="1"/>
</dbReference>
<evidence type="ECO:0000313" key="1">
    <source>
        <dbReference type="EMBL" id="EAT16540.1"/>
    </source>
</evidence>
<sequence>MQFGDEHKAWQKNRSLELKSKTSILRTYSYDPVGNRLTFNEDGEIDTSTLATDSNQLLAVSGVNAESRLYDIQGNSLQLSTPLFDDLQLTYNQSGRLKTLSNSGTVSDYLYDGNSLRVVKDNDGVITHYHYDLQGRLLAETDSDGTLQRAVVWYGDTPAALIDIEQSEPTFYTCTTTESFTDAVGPGMTIDTAAHSIVIQDGDYAGTYAISDEDWQVYPTAIVFSWRGGGVEFQGGLYPDYELPRRSGGLIFYEDDDEGNSQIADIYKVWKQSEGGSSTIATRYQVHTDQIGAPVLLTDATGTAVWSAQYAPSVKPQSTAMSTATAPMSCATCASPASTLTRNPVCITIGIATMNHGLGGILPWIRLGWMEGMLICMLMWEMAHSTGLIHLA</sequence>
<dbReference type="NCBIfam" id="TIGR01643">
    <property type="entry name" value="YD_repeat_2x"/>
    <property type="match status" value="1"/>
</dbReference>
<dbReference type="OrthoDB" id="9757552at2"/>
<reference evidence="1" key="2">
    <citation type="submission" date="2006-05" db="EMBL/GenBank/DDBJ databases">
        <title>Sequencing of the draft genome and assembly of Desulfuromonas acetoxidans DSM 684.</title>
        <authorList>
            <consortium name="US DOE Joint Genome Institute (JGI-PGF)"/>
            <person name="Copeland A."/>
            <person name="Lucas S."/>
            <person name="Lapidus A."/>
            <person name="Barry K."/>
            <person name="Detter J.C."/>
            <person name="Glavina del Rio T."/>
            <person name="Hammon N."/>
            <person name="Israni S."/>
            <person name="Dalin E."/>
            <person name="Tice H."/>
            <person name="Bruce D."/>
            <person name="Pitluck S."/>
            <person name="Richardson P."/>
        </authorList>
    </citation>
    <scope>NUCLEOTIDE SEQUENCE [LARGE SCALE GENOMIC DNA]</scope>
    <source>
        <strain evidence="1">DSM 684</strain>
    </source>
</reference>